<dbReference type="HOGENOM" id="CLU_2739542_0_0_1"/>
<reference evidence="2 3" key="2">
    <citation type="submission" date="2014-03" db="EMBL/GenBank/DDBJ databases">
        <title>The Genome Sequence of Anncaliia algerae insect isolate PRA339.</title>
        <authorList>
            <consortium name="The Broad Institute Genome Sequencing Platform"/>
            <consortium name="The Broad Institute Genome Sequencing Center for Infectious Disease"/>
            <person name="Cuomo C."/>
            <person name="Becnel J."/>
            <person name="Sanscrainte N."/>
            <person name="Walker B."/>
            <person name="Young S.K."/>
            <person name="Zeng Q."/>
            <person name="Gargeya S."/>
            <person name="Fitzgerald M."/>
            <person name="Haas B."/>
            <person name="Abouelleil A."/>
            <person name="Alvarado L."/>
            <person name="Arachchi H.M."/>
            <person name="Berlin A.M."/>
            <person name="Chapman S.B."/>
            <person name="Dewar J."/>
            <person name="Goldberg J."/>
            <person name="Griggs A."/>
            <person name="Gujja S."/>
            <person name="Hansen M."/>
            <person name="Howarth C."/>
            <person name="Imamovic A."/>
            <person name="Larimer J."/>
            <person name="McCowan C."/>
            <person name="Murphy C."/>
            <person name="Neiman D."/>
            <person name="Pearson M."/>
            <person name="Priest M."/>
            <person name="Roberts A."/>
            <person name="Saif S."/>
            <person name="Shea T."/>
            <person name="Sisk P."/>
            <person name="Sykes S."/>
            <person name="Wortman J."/>
            <person name="Nusbaum C."/>
            <person name="Birren B."/>
        </authorList>
    </citation>
    <scope>NUCLEOTIDE SEQUENCE [LARGE SCALE GENOMIC DNA]</scope>
    <source>
        <strain evidence="2 3">PRA339</strain>
    </source>
</reference>
<dbReference type="AlphaFoldDB" id="A0A059F4B0"/>
<dbReference type="VEuPathDB" id="MicrosporidiaDB:H312_00507"/>
<proteinExistence type="predicted"/>
<keyword evidence="3" id="KW-1185">Reference proteome</keyword>
<sequence>MNRSNILLVYYALSQMVFGSQTGIHNNNYNFIMKRELEVKEVSSTSNYLNVLLITLNDQKKIWKKMKCQEV</sequence>
<dbReference type="EMBL" id="KK365133">
    <property type="protein sequence ID" value="KCZ82025.1"/>
    <property type="molecule type" value="Genomic_DNA"/>
</dbReference>
<evidence type="ECO:0000313" key="3">
    <source>
        <dbReference type="Proteomes" id="UP000030655"/>
    </source>
</evidence>
<feature type="chain" id="PRO_5001576898" evidence="1">
    <location>
        <begin position="20"/>
        <end position="71"/>
    </location>
</feature>
<feature type="signal peptide" evidence="1">
    <location>
        <begin position="1"/>
        <end position="19"/>
    </location>
</feature>
<gene>
    <name evidence="2" type="ORF">H312_00507</name>
</gene>
<evidence type="ECO:0000256" key="1">
    <source>
        <dbReference type="SAM" id="SignalP"/>
    </source>
</evidence>
<organism evidence="2 3">
    <name type="scientific">Anncaliia algerae PRA339</name>
    <dbReference type="NCBI Taxonomy" id="1288291"/>
    <lineage>
        <taxon>Eukaryota</taxon>
        <taxon>Fungi</taxon>
        <taxon>Fungi incertae sedis</taxon>
        <taxon>Microsporidia</taxon>
        <taxon>Tubulinosematoidea</taxon>
        <taxon>Tubulinosematidae</taxon>
        <taxon>Anncaliia</taxon>
    </lineage>
</organism>
<name>A0A059F4B0_9MICR</name>
<protein>
    <submittedName>
        <fullName evidence="2">Uncharacterized protein</fullName>
    </submittedName>
</protein>
<evidence type="ECO:0000313" key="2">
    <source>
        <dbReference type="EMBL" id="KCZ82025.1"/>
    </source>
</evidence>
<accession>A0A059F4B0</accession>
<keyword evidence="1" id="KW-0732">Signal</keyword>
<reference evidence="3" key="1">
    <citation type="submission" date="2013-02" db="EMBL/GenBank/DDBJ databases">
        <authorList>
            <consortium name="The Broad Institute Genome Sequencing Platform"/>
            <person name="Cuomo C."/>
            <person name="Becnel J."/>
            <person name="Sanscrainte N."/>
            <person name="Walker B."/>
            <person name="Young S.K."/>
            <person name="Zeng Q."/>
            <person name="Gargeya S."/>
            <person name="Fitzgerald M."/>
            <person name="Haas B."/>
            <person name="Abouelleil A."/>
            <person name="Alvarado L."/>
            <person name="Arachchi H.M."/>
            <person name="Berlin A.M."/>
            <person name="Chapman S.B."/>
            <person name="Dewar J."/>
            <person name="Goldberg J."/>
            <person name="Griggs A."/>
            <person name="Gujja S."/>
            <person name="Hansen M."/>
            <person name="Howarth C."/>
            <person name="Imamovic A."/>
            <person name="Larimer J."/>
            <person name="McCowan C."/>
            <person name="Murphy C."/>
            <person name="Neiman D."/>
            <person name="Pearson M."/>
            <person name="Priest M."/>
            <person name="Roberts A."/>
            <person name="Saif S."/>
            <person name="Shea T."/>
            <person name="Sisk P."/>
            <person name="Sykes S."/>
            <person name="Wortman J."/>
            <person name="Nusbaum C."/>
            <person name="Birren B."/>
        </authorList>
    </citation>
    <scope>NUCLEOTIDE SEQUENCE [LARGE SCALE GENOMIC DNA]</scope>
    <source>
        <strain evidence="3">PRA339</strain>
    </source>
</reference>
<dbReference type="Proteomes" id="UP000030655">
    <property type="component" value="Unassembled WGS sequence"/>
</dbReference>